<reference evidence="2 3" key="1">
    <citation type="submission" date="2024-02" db="EMBL/GenBank/DDBJ databases">
        <title>First draft genome assembly of two strains of Seiridium cardinale.</title>
        <authorList>
            <person name="Emiliani G."/>
            <person name="Scali E."/>
        </authorList>
    </citation>
    <scope>NUCLEOTIDE SEQUENCE [LARGE SCALE GENOMIC DNA]</scope>
    <source>
        <strain evidence="2 3">BM-138-000479</strain>
    </source>
</reference>
<dbReference type="Proteomes" id="UP001465668">
    <property type="component" value="Unassembled WGS sequence"/>
</dbReference>
<dbReference type="Pfam" id="PF02178">
    <property type="entry name" value="AT_hook"/>
    <property type="match status" value="3"/>
</dbReference>
<proteinExistence type="predicted"/>
<feature type="compositionally biased region" description="Polar residues" evidence="1">
    <location>
        <begin position="77"/>
        <end position="88"/>
    </location>
</feature>
<evidence type="ECO:0000313" key="3">
    <source>
        <dbReference type="Proteomes" id="UP001465668"/>
    </source>
</evidence>
<feature type="compositionally biased region" description="Polar residues" evidence="1">
    <location>
        <begin position="190"/>
        <end position="201"/>
    </location>
</feature>
<comment type="caution">
    <text evidence="2">The sequence shown here is derived from an EMBL/GenBank/DDBJ whole genome shotgun (WGS) entry which is preliminary data.</text>
</comment>
<name>A0ABR2X7J5_9PEZI</name>
<evidence type="ECO:0000256" key="1">
    <source>
        <dbReference type="SAM" id="MobiDB-lite"/>
    </source>
</evidence>
<evidence type="ECO:0000313" key="2">
    <source>
        <dbReference type="EMBL" id="KAK9769700.1"/>
    </source>
</evidence>
<feature type="compositionally biased region" description="Polar residues" evidence="1">
    <location>
        <begin position="120"/>
        <end position="150"/>
    </location>
</feature>
<keyword evidence="3" id="KW-1185">Reference proteome</keyword>
<feature type="region of interest" description="Disordered" evidence="1">
    <location>
        <begin position="67"/>
        <end position="90"/>
    </location>
</feature>
<dbReference type="PRINTS" id="PR00929">
    <property type="entry name" value="ATHOOK"/>
</dbReference>
<sequence length="383" mass="41182">MKAQGTHLISTTIIYSTLTQLLNLNLPGCKICQRLISTKEPQHLQSIAMPPQVDETAEAGAFMASETRNDAPDNTEDAMTNGNDQKVTLSEDVKIIDDGTGDEHLQHDSMMDSIEPNEAASDSDNIDTTPSKETSVPSVPQMPPSFTETNVLPKKRGRPRKYPLPDSSAADASPPAVNTTPVRKRGRPSLANSPPVANTTPARKRGRPPKSAATATIAKSDAQKSPTSSDKRLMASVRRSSREKEVVAKRLFRRLAPASRTESPGPKPHYGTGPAQDARMTPTVFTPINTSGRTGTGPPASNLAFASYGRGSGPINEPCSCDTVKSIMKEVFFKNAVQEQDVWVVPKAAALEMHHYLGGGAPAPKGDLVITNDRVDIIRKLLF</sequence>
<organism evidence="2 3">
    <name type="scientific">Seiridium cardinale</name>
    <dbReference type="NCBI Taxonomy" id="138064"/>
    <lineage>
        <taxon>Eukaryota</taxon>
        <taxon>Fungi</taxon>
        <taxon>Dikarya</taxon>
        <taxon>Ascomycota</taxon>
        <taxon>Pezizomycotina</taxon>
        <taxon>Sordariomycetes</taxon>
        <taxon>Xylariomycetidae</taxon>
        <taxon>Amphisphaeriales</taxon>
        <taxon>Sporocadaceae</taxon>
        <taxon>Seiridium</taxon>
    </lineage>
</organism>
<dbReference type="InterPro" id="IPR017956">
    <property type="entry name" value="AT_hook_DNA-bd_motif"/>
</dbReference>
<feature type="region of interest" description="Disordered" evidence="1">
    <location>
        <begin position="115"/>
        <end position="280"/>
    </location>
</feature>
<dbReference type="EMBL" id="JARVKM010000114">
    <property type="protein sequence ID" value="KAK9769700.1"/>
    <property type="molecule type" value="Genomic_DNA"/>
</dbReference>
<gene>
    <name evidence="2" type="ORF">SCAR479_13638</name>
</gene>
<accession>A0ABR2X7J5</accession>
<feature type="compositionally biased region" description="Low complexity" evidence="1">
    <location>
        <begin position="165"/>
        <end position="176"/>
    </location>
</feature>
<protein>
    <submittedName>
        <fullName evidence="2">Uncharacterized protein</fullName>
    </submittedName>
</protein>
<dbReference type="SMART" id="SM00384">
    <property type="entry name" value="AT_hook"/>
    <property type="match status" value="3"/>
</dbReference>